<sequence>MNEYKKRQYAYPLRLPDELREWVKDRACFNRRSFNVECNVMIEMAKEAIEEKERLGKPI</sequence>
<dbReference type="InterPro" id="IPR013321">
    <property type="entry name" value="Arc_rbn_hlx_hlx"/>
</dbReference>
<dbReference type="AlphaFoldDB" id="A0A7V2T2B1"/>
<dbReference type="SUPFAM" id="SSF47598">
    <property type="entry name" value="Ribbon-helix-helix"/>
    <property type="match status" value="1"/>
</dbReference>
<accession>A0A7V2T2B1</accession>
<name>A0A7V2T2B1_LEUMU</name>
<dbReference type="InterPro" id="IPR010985">
    <property type="entry name" value="Ribbon_hlx_hlx"/>
</dbReference>
<reference evidence="2" key="1">
    <citation type="journal article" date="2020" name="mSystems">
        <title>Genome- and Community-Level Interaction Insights into Carbon Utilization and Element Cycling Functions of Hydrothermarchaeota in Hydrothermal Sediment.</title>
        <authorList>
            <person name="Zhou Z."/>
            <person name="Liu Y."/>
            <person name="Xu W."/>
            <person name="Pan J."/>
            <person name="Luo Z.H."/>
            <person name="Li M."/>
        </authorList>
    </citation>
    <scope>NUCLEOTIDE SEQUENCE [LARGE SCALE GENOMIC DNA]</scope>
    <source>
        <strain evidence="2">HyVt-493</strain>
    </source>
</reference>
<dbReference type="Gene3D" id="1.10.1220.10">
    <property type="entry name" value="Met repressor-like"/>
    <property type="match status" value="1"/>
</dbReference>
<comment type="caution">
    <text evidence="2">The sequence shown here is derived from an EMBL/GenBank/DDBJ whole genome shotgun (WGS) entry which is preliminary data.</text>
</comment>
<dbReference type="Pfam" id="PF03869">
    <property type="entry name" value="Arc"/>
    <property type="match status" value="1"/>
</dbReference>
<evidence type="ECO:0000259" key="1">
    <source>
        <dbReference type="Pfam" id="PF03869"/>
    </source>
</evidence>
<dbReference type="InterPro" id="IPR005569">
    <property type="entry name" value="Arc_DNA-bd_dom"/>
</dbReference>
<proteinExistence type="predicted"/>
<organism evidence="2">
    <name type="scientific">Leucothrix mucor</name>
    <dbReference type="NCBI Taxonomy" id="45248"/>
    <lineage>
        <taxon>Bacteria</taxon>
        <taxon>Pseudomonadati</taxon>
        <taxon>Pseudomonadota</taxon>
        <taxon>Gammaproteobacteria</taxon>
        <taxon>Thiotrichales</taxon>
        <taxon>Thiotrichaceae</taxon>
        <taxon>Leucothrix</taxon>
    </lineage>
</organism>
<keyword evidence="2" id="KW-0238">DNA-binding</keyword>
<feature type="domain" description="Arc-like DNA binding" evidence="1">
    <location>
        <begin position="12"/>
        <end position="38"/>
    </location>
</feature>
<dbReference type="EMBL" id="DRMS01000213">
    <property type="protein sequence ID" value="HFC92283.1"/>
    <property type="molecule type" value="Genomic_DNA"/>
</dbReference>
<protein>
    <submittedName>
        <fullName evidence="2">Arc family DNA-binding protein</fullName>
    </submittedName>
</protein>
<dbReference type="Proteomes" id="UP000885750">
    <property type="component" value="Unassembled WGS sequence"/>
</dbReference>
<dbReference type="GO" id="GO:0006355">
    <property type="term" value="P:regulation of DNA-templated transcription"/>
    <property type="evidence" value="ECO:0007669"/>
    <property type="project" value="InterPro"/>
</dbReference>
<dbReference type="GO" id="GO:0003677">
    <property type="term" value="F:DNA binding"/>
    <property type="evidence" value="ECO:0007669"/>
    <property type="project" value="UniProtKB-KW"/>
</dbReference>
<gene>
    <name evidence="2" type="ORF">ENJ51_05660</name>
</gene>
<evidence type="ECO:0000313" key="2">
    <source>
        <dbReference type="EMBL" id="HFC92283.1"/>
    </source>
</evidence>